<dbReference type="EMBL" id="CAHIKZ030005407">
    <property type="protein sequence ID" value="CAE1324319.1"/>
    <property type="molecule type" value="Genomic_DNA"/>
</dbReference>
<organism evidence="1 2">
    <name type="scientific">Acanthosepion pharaonis</name>
    <name type="common">Pharaoh cuttlefish</name>
    <name type="synonym">Sepia pharaonis</name>
    <dbReference type="NCBI Taxonomy" id="158019"/>
    <lineage>
        <taxon>Eukaryota</taxon>
        <taxon>Metazoa</taxon>
        <taxon>Spiralia</taxon>
        <taxon>Lophotrochozoa</taxon>
        <taxon>Mollusca</taxon>
        <taxon>Cephalopoda</taxon>
        <taxon>Coleoidea</taxon>
        <taxon>Decapodiformes</taxon>
        <taxon>Sepiida</taxon>
        <taxon>Sepiina</taxon>
        <taxon>Sepiidae</taxon>
        <taxon>Acanthosepion</taxon>
    </lineage>
</organism>
<dbReference type="AlphaFoldDB" id="A0A812EGN9"/>
<comment type="caution">
    <text evidence="1">The sequence shown here is derived from an EMBL/GenBank/DDBJ whole genome shotgun (WGS) entry which is preliminary data.</text>
</comment>
<name>A0A812EGN9_ACAPH</name>
<reference evidence="1" key="1">
    <citation type="submission" date="2021-01" db="EMBL/GenBank/DDBJ databases">
        <authorList>
            <person name="Li R."/>
            <person name="Bekaert M."/>
        </authorList>
    </citation>
    <scope>NUCLEOTIDE SEQUENCE</scope>
    <source>
        <strain evidence="1">Farmed</strain>
    </source>
</reference>
<evidence type="ECO:0000313" key="2">
    <source>
        <dbReference type="Proteomes" id="UP000597762"/>
    </source>
</evidence>
<gene>
    <name evidence="1" type="ORF">SPHA_74112</name>
</gene>
<keyword evidence="2" id="KW-1185">Reference proteome</keyword>
<evidence type="ECO:0000313" key="1">
    <source>
        <dbReference type="EMBL" id="CAE1324319.1"/>
    </source>
</evidence>
<sequence>MKGKNKEKKKKKKISLSLSEQKFLLSLLSPSYPSIHSPLKSQETFLSVDLFSSQSDSLSIYMKGKYPEKSLLSFITLFSLLSPFLQERQKENYLMKGKSKKESSQSDSLSIYMKNKKKKISLSLSFRKILLSPFPKYNYLLKTFLRNLLALSQKDRKKNISLSLSLSLSLFQNVHSFSLFFLLPKKKKDRKENYYLFSKRKKRKKKKIITSLSLSLSLF</sequence>
<dbReference type="Proteomes" id="UP000597762">
    <property type="component" value="Unassembled WGS sequence"/>
</dbReference>
<protein>
    <submittedName>
        <fullName evidence="1">Uncharacterized protein</fullName>
    </submittedName>
</protein>
<accession>A0A812EGN9</accession>
<proteinExistence type="predicted"/>